<dbReference type="EMBL" id="CAXAMM010000059">
    <property type="protein sequence ID" value="CAK8985733.1"/>
    <property type="molecule type" value="Genomic_DNA"/>
</dbReference>
<protein>
    <submittedName>
        <fullName evidence="2">Muscle M-line assembly protein unc-89</fullName>
    </submittedName>
</protein>
<proteinExistence type="predicted"/>
<organism evidence="2 3">
    <name type="scientific">Durusdinium trenchii</name>
    <dbReference type="NCBI Taxonomy" id="1381693"/>
    <lineage>
        <taxon>Eukaryota</taxon>
        <taxon>Sar</taxon>
        <taxon>Alveolata</taxon>
        <taxon>Dinophyceae</taxon>
        <taxon>Suessiales</taxon>
        <taxon>Symbiodiniaceae</taxon>
        <taxon>Durusdinium</taxon>
    </lineage>
</organism>
<gene>
    <name evidence="2" type="ORF">SCF082_LOCUS263</name>
</gene>
<dbReference type="InterPro" id="IPR029058">
    <property type="entry name" value="AB_hydrolase_fold"/>
</dbReference>
<accession>A0ABP0H7T2</accession>
<dbReference type="Proteomes" id="UP001642464">
    <property type="component" value="Unassembled WGS sequence"/>
</dbReference>
<evidence type="ECO:0000256" key="1">
    <source>
        <dbReference type="SAM" id="SignalP"/>
    </source>
</evidence>
<keyword evidence="1" id="KW-0732">Signal</keyword>
<keyword evidence="3" id="KW-1185">Reference proteome</keyword>
<feature type="chain" id="PRO_5047240053" evidence="1">
    <location>
        <begin position="19"/>
        <end position="320"/>
    </location>
</feature>
<sequence>MGLLLGISLIAQIIGCIAFLVQTPTPSVSETAPRVAYWCLGEPNSSIIVLEPGYMSVSATLFFIQQNLAKTTRVCDGFGMIGFKSDAMAMKSVVDTELARAGGGLQVVVGGHSRGHLTACRFAVDYGHSYGGVSVLGFDGSWCGQRGCSVCEVVSTPLSVLRFALCPIFSLVAGLLRLITTMFGGALMRGWLVSPELPAAQASDFPPEAMMRIAEPFFWPNLWRSSLARGIAWLDAYDGPSSQECSQLMHSLGPRHLDIRAETYIDYDEIPANPSIVLDGQVVLPDFEQLDDYPSMKKGTVPTGATPWLKKPRTLAEKIV</sequence>
<evidence type="ECO:0000313" key="3">
    <source>
        <dbReference type="Proteomes" id="UP001642464"/>
    </source>
</evidence>
<name>A0ABP0H7T2_9DINO</name>
<feature type="signal peptide" evidence="1">
    <location>
        <begin position="1"/>
        <end position="18"/>
    </location>
</feature>
<evidence type="ECO:0000313" key="2">
    <source>
        <dbReference type="EMBL" id="CAK8985733.1"/>
    </source>
</evidence>
<reference evidence="2 3" key="1">
    <citation type="submission" date="2024-02" db="EMBL/GenBank/DDBJ databases">
        <authorList>
            <person name="Chen Y."/>
            <person name="Shah S."/>
            <person name="Dougan E. K."/>
            <person name="Thang M."/>
            <person name="Chan C."/>
        </authorList>
    </citation>
    <scope>NUCLEOTIDE SEQUENCE [LARGE SCALE GENOMIC DNA]</scope>
</reference>
<comment type="caution">
    <text evidence="2">The sequence shown here is derived from an EMBL/GenBank/DDBJ whole genome shotgun (WGS) entry which is preliminary data.</text>
</comment>
<dbReference type="SUPFAM" id="SSF53474">
    <property type="entry name" value="alpha/beta-Hydrolases"/>
    <property type="match status" value="1"/>
</dbReference>